<dbReference type="Gene3D" id="3.40.1670.10">
    <property type="entry name" value="UbiD C-terminal domain-like"/>
    <property type="match status" value="1"/>
</dbReference>
<protein>
    <submittedName>
        <fullName evidence="6">4-hydroxy-3-polyprenylbenzoate decarboxylase</fullName>
    </submittedName>
</protein>
<evidence type="ECO:0000313" key="7">
    <source>
        <dbReference type="Proteomes" id="UP000199114"/>
    </source>
</evidence>
<dbReference type="STRING" id="1186196.SAMN04489841_3592"/>
<reference evidence="7" key="1">
    <citation type="submission" date="2016-10" db="EMBL/GenBank/DDBJ databases">
        <authorList>
            <person name="Varghese N."/>
            <person name="Submissions S."/>
        </authorList>
    </citation>
    <scope>NUCLEOTIDE SEQUENCE [LARGE SCALE GENOMIC DNA]</scope>
    <source>
        <strain evidence="7">DSM 25055</strain>
    </source>
</reference>
<dbReference type="EMBL" id="FOFD01000005">
    <property type="protein sequence ID" value="SER35046.1"/>
    <property type="molecule type" value="Genomic_DNA"/>
</dbReference>
<dbReference type="InterPro" id="IPR049381">
    <property type="entry name" value="UbiD-like_C"/>
</dbReference>
<dbReference type="SUPFAM" id="SSF50475">
    <property type="entry name" value="FMN-binding split barrel"/>
    <property type="match status" value="1"/>
</dbReference>
<dbReference type="Pfam" id="PF01977">
    <property type="entry name" value="UbiD"/>
    <property type="match status" value="1"/>
</dbReference>
<dbReference type="PANTHER" id="PTHR30108:SF17">
    <property type="entry name" value="FERULIC ACID DECARBOXYLASE 1"/>
    <property type="match status" value="1"/>
</dbReference>
<evidence type="ECO:0000259" key="4">
    <source>
        <dbReference type="Pfam" id="PF20695"/>
    </source>
</evidence>
<name>A0A1H9NGH2_9EURY</name>
<dbReference type="GO" id="GO:0016831">
    <property type="term" value="F:carboxy-lyase activity"/>
    <property type="evidence" value="ECO:0007669"/>
    <property type="project" value="InterPro"/>
</dbReference>
<dbReference type="InterPro" id="IPR002830">
    <property type="entry name" value="UbiD"/>
</dbReference>
<dbReference type="Pfam" id="PF20695">
    <property type="entry name" value="UbiD_N"/>
    <property type="match status" value="1"/>
</dbReference>
<keyword evidence="7" id="KW-1185">Reference proteome</keyword>
<evidence type="ECO:0000256" key="2">
    <source>
        <dbReference type="SAM" id="MobiDB-lite"/>
    </source>
</evidence>
<feature type="domain" description="3-octaprenyl-4-hydroxybenzoate carboxy-lyase-like C-terminal" evidence="5">
    <location>
        <begin position="344"/>
        <end position="457"/>
    </location>
</feature>
<gene>
    <name evidence="6" type="ORF">SAMN04489841_3592</name>
</gene>
<dbReference type="GO" id="GO:0046281">
    <property type="term" value="P:cinnamic acid catabolic process"/>
    <property type="evidence" value="ECO:0007669"/>
    <property type="project" value="TreeGrafter"/>
</dbReference>
<dbReference type="InterPro" id="IPR048304">
    <property type="entry name" value="UbiD_Rift_dom"/>
</dbReference>
<proteinExistence type="inferred from homology"/>
<comment type="similarity">
    <text evidence="1">Belongs to the UbiD family.</text>
</comment>
<evidence type="ECO:0000313" key="6">
    <source>
        <dbReference type="EMBL" id="SER35046.1"/>
    </source>
</evidence>
<dbReference type="GO" id="GO:0033494">
    <property type="term" value="P:ferulate metabolic process"/>
    <property type="evidence" value="ECO:0007669"/>
    <property type="project" value="TreeGrafter"/>
</dbReference>
<accession>A0A1H9NGH2</accession>
<dbReference type="OrthoDB" id="8480at2157"/>
<feature type="domain" description="3-octaprenyl-4-hydroxybenzoate carboxy-lyase-like Rift-related" evidence="3">
    <location>
        <begin position="109"/>
        <end position="309"/>
    </location>
</feature>
<dbReference type="AlphaFoldDB" id="A0A1H9NGH2"/>
<evidence type="ECO:0000259" key="3">
    <source>
        <dbReference type="Pfam" id="PF01977"/>
    </source>
</evidence>
<dbReference type="GO" id="GO:0005737">
    <property type="term" value="C:cytoplasm"/>
    <property type="evidence" value="ECO:0007669"/>
    <property type="project" value="TreeGrafter"/>
</dbReference>
<dbReference type="Pfam" id="PF20696">
    <property type="entry name" value="UbiD_C"/>
    <property type="match status" value="1"/>
</dbReference>
<evidence type="ECO:0000259" key="5">
    <source>
        <dbReference type="Pfam" id="PF20696"/>
    </source>
</evidence>
<dbReference type="PANTHER" id="PTHR30108">
    <property type="entry name" value="3-OCTAPRENYL-4-HYDROXYBENZOATE CARBOXY-LYASE-RELATED"/>
    <property type="match status" value="1"/>
</dbReference>
<dbReference type="SUPFAM" id="SSF143968">
    <property type="entry name" value="UbiD C-terminal domain-like"/>
    <property type="match status" value="1"/>
</dbReference>
<feature type="region of interest" description="Disordered" evidence="2">
    <location>
        <begin position="454"/>
        <end position="474"/>
    </location>
</feature>
<dbReference type="Proteomes" id="UP000199114">
    <property type="component" value="Unassembled WGS sequence"/>
</dbReference>
<sequence length="503" mass="54618">MSAESFREYLRLLADEDALVSVAESVSWDLEASAITTLANRTDGEVPVFESIEETAIGATLVGDPYRGPGYRPWAHLARAFGLPAELSGPAYYEAVVDRLRSPHEPRVVGRDVAPCKNVVRTGTDVDLLSIPWPYIHQGDGGRYSNLHTVVAPDPETKWGHWSSHRMMVHDDALASLLFLAGEQAPNRYYYEYEPQAEPMPVAVVLGAEPAVQCSTEMWIPTGRSEAAFAGGLKDGAVELVTCETNDLYVPATAELVIEGRVVPHERLDEGPFGDYFGYMNGPRRSMPVFVVDAITRRTEPHVPFCVEGTGVGYGQNSSSTLQTAAAGPDATLGLRAAGFDVTLAVPWRFTSRTVWVIATDPSYPGSLHELANFVFTTWGMLHIDFFVFVDADVDPLDPRAVLTAIALEADPDADFHQFGVERMPKVPLNIYQTPDEKGSADVGTSKAKTAKAYIDATSDRPSGEGNGTGDVTELRKRAQELLVDAGLSPARFDLLEEGGGSR</sequence>
<dbReference type="InterPro" id="IPR049383">
    <property type="entry name" value="UbiD-like_N"/>
</dbReference>
<organism evidence="6 7">
    <name type="scientific">Natrinema salaciae</name>
    <dbReference type="NCBI Taxonomy" id="1186196"/>
    <lineage>
        <taxon>Archaea</taxon>
        <taxon>Methanobacteriati</taxon>
        <taxon>Methanobacteriota</taxon>
        <taxon>Stenosarchaea group</taxon>
        <taxon>Halobacteria</taxon>
        <taxon>Halobacteriales</taxon>
        <taxon>Natrialbaceae</taxon>
        <taxon>Natrinema</taxon>
    </lineage>
</organism>
<dbReference type="RefSeq" id="WP_090620013.1">
    <property type="nucleotide sequence ID" value="NZ_FOFD01000005.1"/>
</dbReference>
<feature type="domain" description="3-octaprenyl-4-hydroxybenzoate carboxy-lyase-like N-terminal" evidence="4">
    <location>
        <begin position="11"/>
        <end position="86"/>
    </location>
</feature>
<evidence type="ECO:0000256" key="1">
    <source>
        <dbReference type="ARBA" id="ARBA00010021"/>
    </source>
</evidence>